<evidence type="ECO:0000313" key="1">
    <source>
        <dbReference type="EMBL" id="UOQ71020.1"/>
    </source>
</evidence>
<reference evidence="1" key="1">
    <citation type="submission" date="2022-04" db="EMBL/GenBank/DDBJ databases">
        <title>Hymenobacter sp. isolated from the air.</title>
        <authorList>
            <person name="Won M."/>
            <person name="Lee C.-M."/>
            <person name="Woen H.-Y."/>
            <person name="Kwon S.-W."/>
        </authorList>
    </citation>
    <scope>NUCLEOTIDE SEQUENCE</scope>
    <source>
        <strain evidence="1">5116S-3</strain>
    </source>
</reference>
<proteinExistence type="predicted"/>
<keyword evidence="2" id="KW-1185">Reference proteome</keyword>
<dbReference type="Proteomes" id="UP000831796">
    <property type="component" value="Chromosome"/>
</dbReference>
<sequence length="468" mass="53176">MVYDSSLTARTVEQVATFLKSEGFFRSRVTATDTVVDRRFSLGHLFEGPDTVHNLRVTVTYRVTENQPFHYTQLDYDIADSAVARVVLAGQPASLLRVNDRYTESVIGQERARLETLLKNAGYFDFRQQYITLEADTSFAPTTVRLRTIIANPGPGEQHQVYTVRRVRFITDAGTVRFGVKRDTLVRDSIYYLAFKHRFSTKILDRKLTVRPGERYSLQNTLLTQRQLSDLDMFRFNNVNYTKIRPTNGDSISNKGQLIATINASPTKKYQETTEFGGTYVAGLPGPFINFRLKVRNILGGAEVLEIGLRSGFEGQLARVAPYGSVLTTQLGGNVNLIIPQFLVPWNTNRFLTRYNPKTRISASYTYVQRPEYTRTNLEATYDYIWQRSAFHQYVLTPFDLSIIYTPTTDPEFDKELEQLRVTQGSRYSAALPTFTFRALTSPPSTTPTTSPKPGMRATCGFLPRWAA</sequence>
<evidence type="ECO:0000313" key="2">
    <source>
        <dbReference type="Proteomes" id="UP000831796"/>
    </source>
</evidence>
<dbReference type="KEGG" id="hcu:MUN79_20440"/>
<dbReference type="RefSeq" id="WP_244674433.1">
    <property type="nucleotide sequence ID" value="NZ_CP095046.1"/>
</dbReference>
<organism evidence="1 2">
    <name type="scientific">Hymenobacter cellulosilyticus</name>
    <dbReference type="NCBI Taxonomy" id="2932248"/>
    <lineage>
        <taxon>Bacteria</taxon>
        <taxon>Pseudomonadati</taxon>
        <taxon>Bacteroidota</taxon>
        <taxon>Cytophagia</taxon>
        <taxon>Cytophagales</taxon>
        <taxon>Hymenobacteraceae</taxon>
        <taxon>Hymenobacter</taxon>
    </lineage>
</organism>
<protein>
    <recommendedName>
        <fullName evidence="3">Outer membrane protein assembly factor</fullName>
    </recommendedName>
</protein>
<accession>A0A8T9Q5G7</accession>
<evidence type="ECO:0008006" key="3">
    <source>
        <dbReference type="Google" id="ProtNLM"/>
    </source>
</evidence>
<gene>
    <name evidence="1" type="ORF">MUN79_20440</name>
</gene>
<dbReference type="AlphaFoldDB" id="A0A8T9Q5G7"/>
<dbReference type="EMBL" id="CP095046">
    <property type="protein sequence ID" value="UOQ71020.1"/>
    <property type="molecule type" value="Genomic_DNA"/>
</dbReference>
<name>A0A8T9Q5G7_9BACT</name>